<comment type="caution">
    <text evidence="1">The sequence shown here is derived from an EMBL/GenBank/DDBJ whole genome shotgun (WGS) entry which is preliminary data.</text>
</comment>
<dbReference type="SUPFAM" id="SSF53448">
    <property type="entry name" value="Nucleotide-diphospho-sugar transferases"/>
    <property type="match status" value="1"/>
</dbReference>
<dbReference type="PANTHER" id="PTHR42866">
    <property type="entry name" value="3-DEOXY-MANNO-OCTULOSONATE CYTIDYLYLTRANSFERASE"/>
    <property type="match status" value="1"/>
</dbReference>
<reference evidence="1 2" key="1">
    <citation type="submission" date="2024-02" db="EMBL/GenBank/DDBJ databases">
        <title>A nitrogen-fixing paenibacillus bacterium.</title>
        <authorList>
            <person name="Zhang W.L."/>
            <person name="Chen S.F."/>
        </authorList>
    </citation>
    <scope>NUCLEOTIDE SEQUENCE [LARGE SCALE GENOMIC DNA]</scope>
    <source>
        <strain evidence="1 2">M1</strain>
    </source>
</reference>
<dbReference type="InterPro" id="IPR003329">
    <property type="entry name" value="Cytidylyl_trans"/>
</dbReference>
<dbReference type="Pfam" id="PF02348">
    <property type="entry name" value="CTP_transf_3"/>
    <property type="match status" value="1"/>
</dbReference>
<sequence length="242" mass="27669">MNITTIIQARMGSSRLPGKVLRLLKDRSVLGHVITRSKTIPSVSNVVVATSNLERDDAIATEAEKYGVFCYRGSENNVLSRYYEAAKLAKAEVIIRVTSDCPLLDPATTEKLIQEFVSGGYDYARVKLANSYPRGLDSEILTFAALEQAYEQAETDYDKEHVTPFIYRHPEIFHIHTMVNEKDESQYRLTLDTPEDWELILRIYNHLYKGTVFGWDETLELLKMHPEWVRINANVEQAHSGE</sequence>
<evidence type="ECO:0000313" key="1">
    <source>
        <dbReference type="EMBL" id="MEF2968094.1"/>
    </source>
</evidence>
<accession>A0ABU7VWF0</accession>
<gene>
    <name evidence="1" type="ORF">V3851_19880</name>
</gene>
<dbReference type="EMBL" id="JAZHPZ010000012">
    <property type="protein sequence ID" value="MEF2968094.1"/>
    <property type="molecule type" value="Genomic_DNA"/>
</dbReference>
<dbReference type="RefSeq" id="WP_331848307.1">
    <property type="nucleotide sequence ID" value="NZ_JAZHPZ010000012.1"/>
</dbReference>
<dbReference type="Proteomes" id="UP001306950">
    <property type="component" value="Unassembled WGS sequence"/>
</dbReference>
<dbReference type="CDD" id="cd02518">
    <property type="entry name" value="GT2_SpsF"/>
    <property type="match status" value="1"/>
</dbReference>
<keyword evidence="2" id="KW-1185">Reference proteome</keyword>
<dbReference type="PANTHER" id="PTHR42866:SF1">
    <property type="entry name" value="SPORE COAT POLYSACCHARIDE BIOSYNTHESIS PROTEIN SPSF"/>
    <property type="match status" value="1"/>
</dbReference>
<proteinExistence type="predicted"/>
<dbReference type="InterPro" id="IPR029044">
    <property type="entry name" value="Nucleotide-diphossugar_trans"/>
</dbReference>
<organism evidence="1 2">
    <name type="scientific">Paenibacillus haidiansis</name>
    <dbReference type="NCBI Taxonomy" id="1574488"/>
    <lineage>
        <taxon>Bacteria</taxon>
        <taxon>Bacillati</taxon>
        <taxon>Bacillota</taxon>
        <taxon>Bacilli</taxon>
        <taxon>Bacillales</taxon>
        <taxon>Paenibacillaceae</taxon>
        <taxon>Paenibacillus</taxon>
    </lineage>
</organism>
<evidence type="ECO:0000313" key="2">
    <source>
        <dbReference type="Proteomes" id="UP001306950"/>
    </source>
</evidence>
<protein>
    <submittedName>
        <fullName evidence="1">Glycosyltransferase family protein</fullName>
    </submittedName>
</protein>
<dbReference type="Gene3D" id="3.90.550.10">
    <property type="entry name" value="Spore Coat Polysaccharide Biosynthesis Protein SpsA, Chain A"/>
    <property type="match status" value="1"/>
</dbReference>
<name>A0ABU7VWF0_9BACL</name>